<sequence length="129" mass="15007">MSSNQAEKRSTTLNGFKPIIIGKKEQEQKNILYLNYFYCLRSKTCPASFRPQTINNQPEENGNDDELILQVTKKTKTISRASRSKSLSIMLRCLKEDILQNIYFLLNEKHESKYFFSAVSKGIKYVEKD</sequence>
<dbReference type="Proteomes" id="UP000276133">
    <property type="component" value="Unassembled WGS sequence"/>
</dbReference>
<organism evidence="1 2">
    <name type="scientific">Brachionus plicatilis</name>
    <name type="common">Marine rotifer</name>
    <name type="synonym">Brachionus muelleri</name>
    <dbReference type="NCBI Taxonomy" id="10195"/>
    <lineage>
        <taxon>Eukaryota</taxon>
        <taxon>Metazoa</taxon>
        <taxon>Spiralia</taxon>
        <taxon>Gnathifera</taxon>
        <taxon>Rotifera</taxon>
        <taxon>Eurotatoria</taxon>
        <taxon>Monogononta</taxon>
        <taxon>Pseudotrocha</taxon>
        <taxon>Ploima</taxon>
        <taxon>Brachionidae</taxon>
        <taxon>Brachionus</taxon>
    </lineage>
</organism>
<gene>
    <name evidence="1" type="ORF">BpHYR1_041429</name>
</gene>
<keyword evidence="2" id="KW-1185">Reference proteome</keyword>
<dbReference type="EMBL" id="REGN01008749">
    <property type="protein sequence ID" value="RNA02811.1"/>
    <property type="molecule type" value="Genomic_DNA"/>
</dbReference>
<evidence type="ECO:0000313" key="1">
    <source>
        <dbReference type="EMBL" id="RNA02811.1"/>
    </source>
</evidence>
<name>A0A3M7PVQ4_BRAPC</name>
<protein>
    <submittedName>
        <fullName evidence="1">Uncharacterized protein</fullName>
    </submittedName>
</protein>
<comment type="caution">
    <text evidence="1">The sequence shown here is derived from an EMBL/GenBank/DDBJ whole genome shotgun (WGS) entry which is preliminary data.</text>
</comment>
<accession>A0A3M7PVQ4</accession>
<dbReference type="AlphaFoldDB" id="A0A3M7PVQ4"/>
<proteinExistence type="predicted"/>
<reference evidence="1 2" key="1">
    <citation type="journal article" date="2018" name="Sci. Rep.">
        <title>Genomic signatures of local adaptation to the degree of environmental predictability in rotifers.</title>
        <authorList>
            <person name="Franch-Gras L."/>
            <person name="Hahn C."/>
            <person name="Garcia-Roger E.M."/>
            <person name="Carmona M.J."/>
            <person name="Serra M."/>
            <person name="Gomez A."/>
        </authorList>
    </citation>
    <scope>NUCLEOTIDE SEQUENCE [LARGE SCALE GENOMIC DNA]</scope>
    <source>
        <strain evidence="1">HYR1</strain>
    </source>
</reference>
<evidence type="ECO:0000313" key="2">
    <source>
        <dbReference type="Proteomes" id="UP000276133"/>
    </source>
</evidence>